<accession>A0ABR7IPW8</accession>
<evidence type="ECO:0000313" key="2">
    <source>
        <dbReference type="Proteomes" id="UP000649151"/>
    </source>
</evidence>
<evidence type="ECO:0000313" key="1">
    <source>
        <dbReference type="EMBL" id="MBC5787180.1"/>
    </source>
</evidence>
<sequence>MFEKFFRGNIPPACEYCEYGKPTADHQMILCGRNGVVSPFFKCRKFKYDPLKRVPKVLPPLDGYSEKDFSL</sequence>
<dbReference type="Proteomes" id="UP000649151">
    <property type="component" value="Unassembled WGS sequence"/>
</dbReference>
<proteinExistence type="predicted"/>
<organism evidence="1 2">
    <name type="scientific">Clostridium facile</name>
    <dbReference type="NCBI Taxonomy" id="2763035"/>
    <lineage>
        <taxon>Bacteria</taxon>
        <taxon>Bacillati</taxon>
        <taxon>Bacillota</taxon>
        <taxon>Clostridia</taxon>
        <taxon>Eubacteriales</taxon>
        <taxon>Clostridiaceae</taxon>
        <taxon>Clostridium</taxon>
    </lineage>
</organism>
<dbReference type="RefSeq" id="WP_069988892.1">
    <property type="nucleotide sequence ID" value="NZ_JACOQK010000001.1"/>
</dbReference>
<dbReference type="EMBL" id="JACOQK010000001">
    <property type="protein sequence ID" value="MBC5787180.1"/>
    <property type="molecule type" value="Genomic_DNA"/>
</dbReference>
<keyword evidence="2" id="KW-1185">Reference proteome</keyword>
<comment type="caution">
    <text evidence="1">The sequence shown here is derived from an EMBL/GenBank/DDBJ whole genome shotgun (WGS) entry which is preliminary data.</text>
</comment>
<name>A0ABR7IPW8_9CLOT</name>
<protein>
    <submittedName>
        <fullName evidence="1">Uncharacterized protein</fullName>
    </submittedName>
</protein>
<gene>
    <name evidence="1" type="ORF">H8Z77_03960</name>
</gene>
<reference evidence="1 2" key="1">
    <citation type="submission" date="2020-08" db="EMBL/GenBank/DDBJ databases">
        <title>Genome public.</title>
        <authorList>
            <person name="Liu C."/>
            <person name="Sun Q."/>
        </authorList>
    </citation>
    <scope>NUCLEOTIDE SEQUENCE [LARGE SCALE GENOMIC DNA]</scope>
    <source>
        <strain evidence="1 2">NSJ-27</strain>
    </source>
</reference>